<protein>
    <submittedName>
        <fullName evidence="3">Carboxylesterase, type B</fullName>
        <ecNumber evidence="3">3.1.1.-</ecNumber>
    </submittedName>
</protein>
<dbReference type="EC" id="3.1.1.-" evidence="3"/>
<feature type="non-terminal residue" evidence="3">
    <location>
        <position position="1"/>
    </location>
</feature>
<dbReference type="GO" id="GO:0052689">
    <property type="term" value="F:carboxylic ester hydrolase activity"/>
    <property type="evidence" value="ECO:0007669"/>
    <property type="project" value="TreeGrafter"/>
</dbReference>
<dbReference type="Gene3D" id="3.40.50.1820">
    <property type="entry name" value="alpha/beta hydrolase"/>
    <property type="match status" value="1"/>
</dbReference>
<dbReference type="Pfam" id="PF00135">
    <property type="entry name" value="COesterase"/>
    <property type="match status" value="1"/>
</dbReference>
<evidence type="ECO:0000256" key="1">
    <source>
        <dbReference type="ARBA" id="ARBA00022801"/>
    </source>
</evidence>
<accession>T0ZYY2</accession>
<sequence>AVQELITSPLAAGLFARAIAESGLPNSRLPGSPRHMASLAAAERTGEAFARSKGVKTLAGLRALPPKALGVSASPMTSPLIMPIIDGTVLPAAPERLLATGHFARTPILLGMNADENTGFRANPTTLSRAAWHAYLRKRFGALAPRFARLFPAHSGRARARAQRAVRRDLGLAALYHWGRLRLAHAAHTPVYAYLWRHVEPGPQAKRWRVFHSSEIPYVFQTLDAAPQRHFTRLDRRISRRMSRYWVNFVKTGNPNGPGLSHWPRLTRRAQRIMRLGAHSAPRPILPPRLLRAMRAFIAAGGTPQLY</sequence>
<reference evidence="3" key="1">
    <citation type="submission" date="2013-08" db="EMBL/GenBank/DDBJ databases">
        <authorList>
            <person name="Mendez C."/>
            <person name="Richter M."/>
            <person name="Ferrer M."/>
            <person name="Sanchez J."/>
        </authorList>
    </citation>
    <scope>NUCLEOTIDE SEQUENCE</scope>
</reference>
<gene>
    <name evidence="3" type="ORF">B1A_12389</name>
</gene>
<organism evidence="3">
    <name type="scientific">mine drainage metagenome</name>
    <dbReference type="NCBI Taxonomy" id="410659"/>
    <lineage>
        <taxon>unclassified sequences</taxon>
        <taxon>metagenomes</taxon>
        <taxon>ecological metagenomes</taxon>
    </lineage>
</organism>
<evidence type="ECO:0000259" key="2">
    <source>
        <dbReference type="Pfam" id="PF00135"/>
    </source>
</evidence>
<dbReference type="PANTHER" id="PTHR43918">
    <property type="entry name" value="ACETYLCHOLINESTERASE"/>
    <property type="match status" value="1"/>
</dbReference>
<dbReference type="InterPro" id="IPR002018">
    <property type="entry name" value="CarbesteraseB"/>
</dbReference>
<name>T0ZYY2_9ZZZZ</name>
<keyword evidence="1 3" id="KW-0378">Hydrolase</keyword>
<dbReference type="AlphaFoldDB" id="T0ZYY2"/>
<dbReference type="InterPro" id="IPR050654">
    <property type="entry name" value="AChE-related_enzymes"/>
</dbReference>
<dbReference type="EMBL" id="AUZX01008996">
    <property type="protein sequence ID" value="EQD53431.1"/>
    <property type="molecule type" value="Genomic_DNA"/>
</dbReference>
<comment type="caution">
    <text evidence="3">The sequence shown here is derived from an EMBL/GenBank/DDBJ whole genome shotgun (WGS) entry which is preliminary data.</text>
</comment>
<dbReference type="InterPro" id="IPR029058">
    <property type="entry name" value="AB_hydrolase_fold"/>
</dbReference>
<dbReference type="PANTHER" id="PTHR43918:SF4">
    <property type="entry name" value="CARBOXYLIC ESTER HYDROLASE"/>
    <property type="match status" value="1"/>
</dbReference>
<feature type="domain" description="Carboxylesterase type B" evidence="2">
    <location>
        <begin position="2"/>
        <end position="280"/>
    </location>
</feature>
<evidence type="ECO:0000313" key="3">
    <source>
        <dbReference type="EMBL" id="EQD53431.1"/>
    </source>
</evidence>
<dbReference type="SUPFAM" id="SSF53474">
    <property type="entry name" value="alpha/beta-Hydrolases"/>
    <property type="match status" value="1"/>
</dbReference>
<proteinExistence type="predicted"/>
<reference evidence="3" key="2">
    <citation type="journal article" date="2014" name="ISME J.">
        <title>Microbial stratification in low pH oxic and suboxic macroscopic growths along an acid mine drainage.</title>
        <authorList>
            <person name="Mendez-Garcia C."/>
            <person name="Mesa V."/>
            <person name="Sprenger R.R."/>
            <person name="Richter M."/>
            <person name="Diez M.S."/>
            <person name="Solano J."/>
            <person name="Bargiela R."/>
            <person name="Golyshina O.V."/>
            <person name="Manteca A."/>
            <person name="Ramos J.L."/>
            <person name="Gallego J.R."/>
            <person name="Llorente I."/>
            <person name="Martins Dos Santos V.A."/>
            <person name="Jensen O.N."/>
            <person name="Pelaez A.I."/>
            <person name="Sanchez J."/>
            <person name="Ferrer M."/>
        </authorList>
    </citation>
    <scope>NUCLEOTIDE SEQUENCE</scope>
</reference>